<dbReference type="GO" id="GO:0016743">
    <property type="term" value="F:carboxyl- or carbamoyltransferase activity"/>
    <property type="evidence" value="ECO:0007669"/>
    <property type="project" value="InterPro"/>
</dbReference>
<dbReference type="EC" id="2.1.3.15" evidence="2"/>
<feature type="domain" description="CoA carboxyltransferase C-terminal" evidence="11">
    <location>
        <begin position="1"/>
        <end position="239"/>
    </location>
</feature>
<keyword evidence="3" id="KW-0444">Lipid biosynthesis</keyword>
<keyword evidence="5" id="KW-0547">Nucleotide-binding</keyword>
<reference evidence="12 13" key="1">
    <citation type="journal article" date="2015" name="Genome Announc.">
        <title>Expanding the biotechnology potential of lactobacilli through comparative genomics of 213 strains and associated genera.</title>
        <authorList>
            <person name="Sun Z."/>
            <person name="Harris H.M."/>
            <person name="McCann A."/>
            <person name="Guo C."/>
            <person name="Argimon S."/>
            <person name="Zhang W."/>
            <person name="Yang X."/>
            <person name="Jeffery I.B."/>
            <person name="Cooney J.C."/>
            <person name="Kagawa T.F."/>
            <person name="Liu W."/>
            <person name="Song Y."/>
            <person name="Salvetti E."/>
            <person name="Wrobel A."/>
            <person name="Rasinkangas P."/>
            <person name="Parkhill J."/>
            <person name="Rea M.C."/>
            <person name="O'Sullivan O."/>
            <person name="Ritari J."/>
            <person name="Douillard F.P."/>
            <person name="Paul Ross R."/>
            <person name="Yang R."/>
            <person name="Briner A.E."/>
            <person name="Felis G.E."/>
            <person name="de Vos W.M."/>
            <person name="Barrangou R."/>
            <person name="Klaenhammer T.R."/>
            <person name="Caufield P.W."/>
            <person name="Cui Y."/>
            <person name="Zhang H."/>
            <person name="O'Toole P.W."/>
        </authorList>
    </citation>
    <scope>NUCLEOTIDE SEQUENCE [LARGE SCALE GENOMIC DNA]</scope>
    <source>
        <strain evidence="12 13">DSM 14340</strain>
    </source>
</reference>
<keyword evidence="7" id="KW-0067">ATP-binding</keyword>
<dbReference type="NCBIfam" id="NF041504">
    <property type="entry name" value="AccA_sub"/>
    <property type="match status" value="1"/>
</dbReference>
<dbReference type="Proteomes" id="UP000051264">
    <property type="component" value="Unassembled WGS sequence"/>
</dbReference>
<dbReference type="EMBL" id="AZEX01000020">
    <property type="protein sequence ID" value="KRL61391.1"/>
    <property type="molecule type" value="Genomic_DNA"/>
</dbReference>
<comment type="catalytic activity">
    <reaction evidence="10">
        <text>N(6)-carboxybiotinyl-L-lysyl-[protein] + acetyl-CoA = N(6)-biotinyl-L-lysyl-[protein] + malonyl-CoA</text>
        <dbReference type="Rhea" id="RHEA:54728"/>
        <dbReference type="Rhea" id="RHEA-COMP:10505"/>
        <dbReference type="Rhea" id="RHEA-COMP:10506"/>
        <dbReference type="ChEBI" id="CHEBI:57288"/>
        <dbReference type="ChEBI" id="CHEBI:57384"/>
        <dbReference type="ChEBI" id="CHEBI:83144"/>
        <dbReference type="ChEBI" id="CHEBI:83145"/>
        <dbReference type="EC" id="2.1.3.15"/>
    </reaction>
</comment>
<dbReference type="Pfam" id="PF03255">
    <property type="entry name" value="ACCA"/>
    <property type="match status" value="1"/>
</dbReference>
<keyword evidence="4" id="KW-0808">Transferase</keyword>
<dbReference type="SUPFAM" id="SSF52096">
    <property type="entry name" value="ClpP/crotonase"/>
    <property type="match status" value="1"/>
</dbReference>
<evidence type="ECO:0000259" key="11">
    <source>
        <dbReference type="PROSITE" id="PS50989"/>
    </source>
</evidence>
<evidence type="ECO:0000313" key="12">
    <source>
        <dbReference type="EMBL" id="KRL61391.1"/>
    </source>
</evidence>
<dbReference type="InterPro" id="IPR011763">
    <property type="entry name" value="COA_CT_C"/>
</dbReference>
<dbReference type="PRINTS" id="PR01069">
    <property type="entry name" value="ACCCTRFRASEA"/>
</dbReference>
<proteinExistence type="predicted"/>
<evidence type="ECO:0000313" key="13">
    <source>
        <dbReference type="Proteomes" id="UP000051264"/>
    </source>
</evidence>
<dbReference type="eggNOG" id="COG0825">
    <property type="taxonomic scope" value="Bacteria"/>
</dbReference>
<dbReference type="PANTHER" id="PTHR42853:SF3">
    <property type="entry name" value="ACETYL-COENZYME A CARBOXYLASE CARBOXYL TRANSFERASE SUBUNIT ALPHA, CHLOROPLASTIC"/>
    <property type="match status" value="1"/>
</dbReference>
<keyword evidence="8" id="KW-0443">Lipid metabolism</keyword>
<comment type="pathway">
    <text evidence="1">Lipid metabolism; malonyl-CoA biosynthesis; malonyl-CoA from acetyl-CoA: step 1/1.</text>
</comment>
<name>A0A0R1RWC0_9LACO</name>
<dbReference type="GO" id="GO:2001295">
    <property type="term" value="P:malonyl-CoA biosynthetic process"/>
    <property type="evidence" value="ECO:0007669"/>
    <property type="project" value="UniProtKB-UniPathway"/>
</dbReference>
<evidence type="ECO:0000256" key="8">
    <source>
        <dbReference type="ARBA" id="ARBA00023098"/>
    </source>
</evidence>
<dbReference type="PROSITE" id="PS50989">
    <property type="entry name" value="COA_CT_CTER"/>
    <property type="match status" value="1"/>
</dbReference>
<dbReference type="GO" id="GO:0009317">
    <property type="term" value="C:acetyl-CoA carboxylase complex"/>
    <property type="evidence" value="ECO:0007669"/>
    <property type="project" value="InterPro"/>
</dbReference>
<dbReference type="Gene3D" id="3.90.226.10">
    <property type="entry name" value="2-enoyl-CoA Hydratase, Chain A, domain 1"/>
    <property type="match status" value="1"/>
</dbReference>
<protein>
    <recommendedName>
        <fullName evidence="2">acetyl-CoA carboxytransferase</fullName>
        <ecNumber evidence="2">2.1.3.15</ecNumber>
    </recommendedName>
</protein>
<keyword evidence="9" id="KW-0275">Fatty acid biosynthesis</keyword>
<dbReference type="GO" id="GO:0005524">
    <property type="term" value="F:ATP binding"/>
    <property type="evidence" value="ECO:0007669"/>
    <property type="project" value="UniProtKB-KW"/>
</dbReference>
<evidence type="ECO:0000256" key="1">
    <source>
        <dbReference type="ARBA" id="ARBA00004956"/>
    </source>
</evidence>
<keyword evidence="6" id="KW-0276">Fatty acid metabolism</keyword>
<evidence type="ECO:0000256" key="4">
    <source>
        <dbReference type="ARBA" id="ARBA00022679"/>
    </source>
</evidence>
<dbReference type="GO" id="GO:0003989">
    <property type="term" value="F:acetyl-CoA carboxylase activity"/>
    <property type="evidence" value="ECO:0007669"/>
    <property type="project" value="InterPro"/>
</dbReference>
<evidence type="ECO:0000256" key="2">
    <source>
        <dbReference type="ARBA" id="ARBA00011883"/>
    </source>
</evidence>
<evidence type="ECO:0000256" key="3">
    <source>
        <dbReference type="ARBA" id="ARBA00022516"/>
    </source>
</evidence>
<dbReference type="PATRIC" id="fig|1423747.3.peg.811"/>
<gene>
    <name evidence="12" type="ORF">FC69_GL000796</name>
</gene>
<evidence type="ECO:0000256" key="9">
    <source>
        <dbReference type="ARBA" id="ARBA00023160"/>
    </source>
</evidence>
<dbReference type="PANTHER" id="PTHR42853">
    <property type="entry name" value="ACETYL-COENZYME A CARBOXYLASE CARBOXYL TRANSFERASE SUBUNIT ALPHA"/>
    <property type="match status" value="1"/>
</dbReference>
<accession>A0A0R1RWC0</accession>
<dbReference type="AlphaFoldDB" id="A0A0R1RWC0"/>
<comment type="caution">
    <text evidence="12">The sequence shown here is derived from an EMBL/GenBank/DDBJ whole genome shotgun (WGS) entry which is preliminary data.</text>
</comment>
<dbReference type="OrthoDB" id="9808023at2"/>
<organism evidence="12 13">
    <name type="scientific">Latilactobacillus fuchuensis DSM 14340 = JCM 11249</name>
    <dbReference type="NCBI Taxonomy" id="1423747"/>
    <lineage>
        <taxon>Bacteria</taxon>
        <taxon>Bacillati</taxon>
        <taxon>Bacillota</taxon>
        <taxon>Bacilli</taxon>
        <taxon>Lactobacillales</taxon>
        <taxon>Lactobacillaceae</taxon>
        <taxon>Latilactobacillus</taxon>
    </lineage>
</organism>
<dbReference type="UniPathway" id="UPA00655">
    <property type="reaction ID" value="UER00711"/>
</dbReference>
<evidence type="ECO:0000256" key="5">
    <source>
        <dbReference type="ARBA" id="ARBA00022741"/>
    </source>
</evidence>
<evidence type="ECO:0000256" key="6">
    <source>
        <dbReference type="ARBA" id="ARBA00022832"/>
    </source>
</evidence>
<evidence type="ECO:0000256" key="7">
    <source>
        <dbReference type="ARBA" id="ARBA00022840"/>
    </source>
</evidence>
<dbReference type="InterPro" id="IPR029045">
    <property type="entry name" value="ClpP/crotonase-like_dom_sf"/>
</dbReference>
<dbReference type="GO" id="GO:0006633">
    <property type="term" value="P:fatty acid biosynthetic process"/>
    <property type="evidence" value="ECO:0007669"/>
    <property type="project" value="UniProtKB-KW"/>
</dbReference>
<dbReference type="RefSeq" id="WP_025083149.1">
    <property type="nucleotide sequence ID" value="NZ_AZEX01000020.1"/>
</dbReference>
<dbReference type="InterPro" id="IPR001095">
    <property type="entry name" value="Acetyl_CoA_COase_a_su"/>
</dbReference>
<sequence length="259" mass="27655">MKSTKTQAAEIVAGARSPQKITTEQLLTGLFDDLLVFHGDRVGGEDPAIIGGVATFQGQPVTVIATDKGTTPEERIARHFGCPEPAGYRKALRLMQAAEKFNRPIITLVNTAGAYPGAHAEETGQGMAIANNLYTMSTLKTPIISLIFGEGGSGGALALACGDQVWMVTNSMYSVLSPEGFASILWKDSSLADQAAEIMQLTPTALKKAGIIEGIIPESDNPAEFCQAIQSVLSEQLTNLQAIPSETLLKMRQARFRQF</sequence>
<dbReference type="STRING" id="1423747.FC69_GL000796"/>
<evidence type="ECO:0000256" key="10">
    <source>
        <dbReference type="ARBA" id="ARBA00049152"/>
    </source>
</evidence>